<feature type="region of interest" description="Disordered" evidence="1">
    <location>
        <begin position="1"/>
        <end position="62"/>
    </location>
</feature>
<dbReference type="EMBL" id="CP144746">
    <property type="protein sequence ID" value="WVZ58058.1"/>
    <property type="molecule type" value="Genomic_DNA"/>
</dbReference>
<reference evidence="2 3" key="1">
    <citation type="submission" date="2024-02" db="EMBL/GenBank/DDBJ databases">
        <title>High-quality chromosome-scale genome assembly of Pensacola bahiagrass (Paspalum notatum Flugge var. saurae).</title>
        <authorList>
            <person name="Vega J.M."/>
            <person name="Podio M."/>
            <person name="Orjuela J."/>
            <person name="Siena L.A."/>
            <person name="Pessino S.C."/>
            <person name="Combes M.C."/>
            <person name="Mariac C."/>
            <person name="Albertini E."/>
            <person name="Pupilli F."/>
            <person name="Ortiz J.P.A."/>
            <person name="Leblanc O."/>
        </authorList>
    </citation>
    <scope>NUCLEOTIDE SEQUENCE [LARGE SCALE GENOMIC DNA]</scope>
    <source>
        <strain evidence="2">R1</strain>
        <tissue evidence="2">Leaf</tissue>
    </source>
</reference>
<gene>
    <name evidence="2" type="ORF">U9M48_008369</name>
</gene>
<evidence type="ECO:0000313" key="2">
    <source>
        <dbReference type="EMBL" id="WVZ58058.1"/>
    </source>
</evidence>
<dbReference type="AlphaFoldDB" id="A0AAQ3SNT7"/>
<evidence type="ECO:0000313" key="3">
    <source>
        <dbReference type="Proteomes" id="UP001341281"/>
    </source>
</evidence>
<name>A0AAQ3SNT7_PASNO</name>
<keyword evidence="3" id="KW-1185">Reference proteome</keyword>
<feature type="compositionally biased region" description="Basic and acidic residues" evidence="1">
    <location>
        <begin position="27"/>
        <end position="46"/>
    </location>
</feature>
<protein>
    <submittedName>
        <fullName evidence="2">Uncharacterized protein</fullName>
    </submittedName>
</protein>
<dbReference type="Proteomes" id="UP001341281">
    <property type="component" value="Chromosome 02"/>
</dbReference>
<accession>A0AAQ3SNT7</accession>
<organism evidence="2 3">
    <name type="scientific">Paspalum notatum var. saurae</name>
    <dbReference type="NCBI Taxonomy" id="547442"/>
    <lineage>
        <taxon>Eukaryota</taxon>
        <taxon>Viridiplantae</taxon>
        <taxon>Streptophyta</taxon>
        <taxon>Embryophyta</taxon>
        <taxon>Tracheophyta</taxon>
        <taxon>Spermatophyta</taxon>
        <taxon>Magnoliopsida</taxon>
        <taxon>Liliopsida</taxon>
        <taxon>Poales</taxon>
        <taxon>Poaceae</taxon>
        <taxon>PACMAD clade</taxon>
        <taxon>Panicoideae</taxon>
        <taxon>Andropogonodae</taxon>
        <taxon>Paspaleae</taxon>
        <taxon>Paspalinae</taxon>
        <taxon>Paspalum</taxon>
    </lineage>
</organism>
<evidence type="ECO:0000256" key="1">
    <source>
        <dbReference type="SAM" id="MobiDB-lite"/>
    </source>
</evidence>
<feature type="compositionally biased region" description="Basic and acidic residues" evidence="1">
    <location>
        <begin position="9"/>
        <end position="20"/>
    </location>
</feature>
<proteinExistence type="predicted"/>
<sequence length="93" mass="10525">MHFTPCTHLHNDIHIDHGIEEQTQEQPTDRGARGPEPYPRQEDLRQAADSAPDDTNPSEEGMEFLFAPVLAGELVIIGSDRSHVMAWGRHRWA</sequence>